<proteinExistence type="predicted"/>
<dbReference type="AlphaFoldDB" id="A0A371HJN2"/>
<dbReference type="Pfam" id="PF22936">
    <property type="entry name" value="Pol_BBD"/>
    <property type="match status" value="1"/>
</dbReference>
<feature type="domain" description="Retrovirus-related Pol polyprotein from transposon TNT 1-94-like beta-barrel" evidence="1">
    <location>
        <begin position="142"/>
        <end position="176"/>
    </location>
</feature>
<dbReference type="OrthoDB" id="1739705at2759"/>
<accession>A0A371HJN2</accession>
<comment type="caution">
    <text evidence="2">The sequence shown here is derived from an EMBL/GenBank/DDBJ whole genome shotgun (WGS) entry which is preliminary data.</text>
</comment>
<keyword evidence="3" id="KW-1185">Reference proteome</keyword>
<dbReference type="EMBL" id="QJKJ01002415">
    <property type="protein sequence ID" value="RDY02989.1"/>
    <property type="molecule type" value="Genomic_DNA"/>
</dbReference>
<evidence type="ECO:0000313" key="2">
    <source>
        <dbReference type="EMBL" id="RDY02989.1"/>
    </source>
</evidence>
<organism evidence="2 3">
    <name type="scientific">Mucuna pruriens</name>
    <name type="common">Velvet bean</name>
    <name type="synonym">Dolichos pruriens</name>
    <dbReference type="NCBI Taxonomy" id="157652"/>
    <lineage>
        <taxon>Eukaryota</taxon>
        <taxon>Viridiplantae</taxon>
        <taxon>Streptophyta</taxon>
        <taxon>Embryophyta</taxon>
        <taxon>Tracheophyta</taxon>
        <taxon>Spermatophyta</taxon>
        <taxon>Magnoliopsida</taxon>
        <taxon>eudicotyledons</taxon>
        <taxon>Gunneridae</taxon>
        <taxon>Pentapetalae</taxon>
        <taxon>rosids</taxon>
        <taxon>fabids</taxon>
        <taxon>Fabales</taxon>
        <taxon>Fabaceae</taxon>
        <taxon>Papilionoideae</taxon>
        <taxon>50 kb inversion clade</taxon>
        <taxon>NPAAA clade</taxon>
        <taxon>indigoferoid/millettioid clade</taxon>
        <taxon>Phaseoleae</taxon>
        <taxon>Mucuna</taxon>
    </lineage>
</organism>
<dbReference type="Pfam" id="PF14223">
    <property type="entry name" value="Retrotran_gag_2"/>
    <property type="match status" value="1"/>
</dbReference>
<dbReference type="Proteomes" id="UP000257109">
    <property type="component" value="Unassembled WGS sequence"/>
</dbReference>
<evidence type="ECO:0000259" key="1">
    <source>
        <dbReference type="Pfam" id="PF22936"/>
    </source>
</evidence>
<reference evidence="2" key="1">
    <citation type="submission" date="2018-05" db="EMBL/GenBank/DDBJ databases">
        <title>Draft genome of Mucuna pruriens seed.</title>
        <authorList>
            <person name="Nnadi N.E."/>
            <person name="Vos R."/>
            <person name="Hasami M.H."/>
            <person name="Devisetty U.K."/>
            <person name="Aguiy J.C."/>
        </authorList>
    </citation>
    <scope>NUCLEOTIDE SEQUENCE [LARGE SCALE GENOMIC DNA]</scope>
    <source>
        <strain evidence="2">JCA_2017</strain>
    </source>
</reference>
<feature type="non-terminal residue" evidence="2">
    <location>
        <position position="1"/>
    </location>
</feature>
<dbReference type="InterPro" id="IPR054722">
    <property type="entry name" value="PolX-like_BBD"/>
</dbReference>
<sequence>MKDIRVVEKILRSLTIKFDFVVCAIEESKDLESMTVDQLMGSLQAYEERFKRRYEESLEQKMEEKNIKEDVDVDVAKEEVEDEIMTTFIIMKGVINPPKVMEEEECRTNVEEKINLVGDKEEGEEPTLLLALNEDSDDKSLWYLDNGASNHMCGYKEKFVELEEKVRGNVSFGDSSK</sequence>
<name>A0A371HJN2_MUCPR</name>
<feature type="non-terminal residue" evidence="2">
    <location>
        <position position="177"/>
    </location>
</feature>
<gene>
    <name evidence="2" type="ORF">CR513_13485</name>
</gene>
<evidence type="ECO:0000313" key="3">
    <source>
        <dbReference type="Proteomes" id="UP000257109"/>
    </source>
</evidence>
<protein>
    <recommendedName>
        <fullName evidence="1">Retrovirus-related Pol polyprotein from transposon TNT 1-94-like beta-barrel domain-containing protein</fullName>
    </recommendedName>
</protein>